<comment type="subcellular location">
    <subcellularLocation>
        <location evidence="1">Nucleus</location>
    </subcellularLocation>
</comment>
<dbReference type="PANTHER" id="PTHR24394:SF29">
    <property type="entry name" value="MYONEURIN"/>
    <property type="match status" value="1"/>
</dbReference>
<dbReference type="GO" id="GO:0000981">
    <property type="term" value="F:DNA-binding transcription factor activity, RNA polymerase II-specific"/>
    <property type="evidence" value="ECO:0007669"/>
    <property type="project" value="TreeGrafter"/>
</dbReference>
<dbReference type="SUPFAM" id="SSF57716">
    <property type="entry name" value="Glucocorticoid receptor-like (DNA-binding domain)"/>
    <property type="match status" value="1"/>
</dbReference>
<dbReference type="FunFam" id="3.30.160.60:FF:000624">
    <property type="entry name" value="zinc finger protein 697"/>
    <property type="match status" value="1"/>
</dbReference>
<feature type="domain" description="C2H2-type" evidence="10">
    <location>
        <begin position="424"/>
        <end position="452"/>
    </location>
</feature>
<keyword evidence="6" id="KW-0539">Nucleus</keyword>
<proteinExistence type="predicted"/>
<feature type="domain" description="C2H2-type" evidence="10">
    <location>
        <begin position="481"/>
        <end position="508"/>
    </location>
</feature>
<feature type="binding site" evidence="8">
    <location>
        <position position="50"/>
    </location>
    <ligand>
        <name>Zn(2+)</name>
        <dbReference type="ChEBI" id="CHEBI:29105"/>
    </ligand>
</feature>
<dbReference type="Gene3D" id="3.30.160.60">
    <property type="entry name" value="Classic Zinc Finger"/>
    <property type="match status" value="5"/>
</dbReference>
<evidence type="ECO:0000256" key="3">
    <source>
        <dbReference type="ARBA" id="ARBA00022737"/>
    </source>
</evidence>
<dbReference type="SMART" id="SM00355">
    <property type="entry name" value="ZnF_C2H2"/>
    <property type="match status" value="12"/>
</dbReference>
<reference evidence="12" key="1">
    <citation type="submission" date="2015-09" db="EMBL/GenBank/DDBJ databases">
        <title>De novo assembly of Pectinophora gossypiella (Pink Bollworm) gut transcriptome.</title>
        <authorList>
            <person name="Tassone E.E."/>
        </authorList>
    </citation>
    <scope>NUCLEOTIDE SEQUENCE</scope>
</reference>
<dbReference type="PROSITE" id="PS00028">
    <property type="entry name" value="ZINC_FINGER_C2H2_1"/>
    <property type="match status" value="6"/>
</dbReference>
<evidence type="ECO:0000256" key="6">
    <source>
        <dbReference type="ARBA" id="ARBA00023242"/>
    </source>
</evidence>
<feature type="binding site" evidence="8">
    <location>
        <position position="53"/>
    </location>
    <ligand>
        <name>Zn(2+)</name>
        <dbReference type="ChEBI" id="CHEBI:29105"/>
    </ligand>
</feature>
<feature type="region of interest" description="Disordered" evidence="9">
    <location>
        <begin position="167"/>
        <end position="205"/>
    </location>
</feature>
<dbReference type="AlphaFoldDB" id="A0A1E1WHV7"/>
<dbReference type="PANTHER" id="PTHR24394">
    <property type="entry name" value="ZINC FINGER PROTEIN"/>
    <property type="match status" value="1"/>
</dbReference>
<dbReference type="SMART" id="SM00868">
    <property type="entry name" value="zf-AD"/>
    <property type="match status" value="1"/>
</dbReference>
<accession>A0A1E1WHV7</accession>
<feature type="binding site" evidence="8">
    <location>
        <position position="8"/>
    </location>
    <ligand>
        <name>Zn(2+)</name>
        <dbReference type="ChEBI" id="CHEBI:29105"/>
    </ligand>
</feature>
<keyword evidence="5 8" id="KW-0862">Zinc</keyword>
<feature type="compositionally biased region" description="Basic and acidic residues" evidence="9">
    <location>
        <begin position="178"/>
        <end position="187"/>
    </location>
</feature>
<evidence type="ECO:0000259" key="11">
    <source>
        <dbReference type="PROSITE" id="PS51915"/>
    </source>
</evidence>
<evidence type="ECO:0000256" key="9">
    <source>
        <dbReference type="SAM" id="MobiDB-lite"/>
    </source>
</evidence>
<dbReference type="Pfam" id="PF00096">
    <property type="entry name" value="zf-C2H2"/>
    <property type="match status" value="6"/>
</dbReference>
<keyword evidence="4 7" id="KW-0863">Zinc-finger</keyword>
<dbReference type="InterPro" id="IPR012934">
    <property type="entry name" value="Znf_AD"/>
</dbReference>
<feature type="domain" description="ZAD" evidence="11">
    <location>
        <begin position="6"/>
        <end position="77"/>
    </location>
</feature>
<feature type="domain" description="C2H2-type" evidence="10">
    <location>
        <begin position="396"/>
        <end position="423"/>
    </location>
</feature>
<keyword evidence="2 8" id="KW-0479">Metal-binding</keyword>
<evidence type="ECO:0000256" key="8">
    <source>
        <dbReference type="PROSITE-ProRule" id="PRU01263"/>
    </source>
</evidence>
<name>A0A1E1WHV7_PECGO</name>
<organism evidence="12">
    <name type="scientific">Pectinophora gossypiella</name>
    <name type="common">Cotton pink bollworm</name>
    <name type="synonym">Depressaria gossypiella</name>
    <dbReference type="NCBI Taxonomy" id="13191"/>
    <lineage>
        <taxon>Eukaryota</taxon>
        <taxon>Metazoa</taxon>
        <taxon>Ecdysozoa</taxon>
        <taxon>Arthropoda</taxon>
        <taxon>Hexapoda</taxon>
        <taxon>Insecta</taxon>
        <taxon>Pterygota</taxon>
        <taxon>Neoptera</taxon>
        <taxon>Endopterygota</taxon>
        <taxon>Lepidoptera</taxon>
        <taxon>Glossata</taxon>
        <taxon>Ditrysia</taxon>
        <taxon>Gelechioidea</taxon>
        <taxon>Gelechiidae</taxon>
        <taxon>Apatetrinae</taxon>
        <taxon>Pectinophora</taxon>
    </lineage>
</organism>
<feature type="domain" description="C2H2-type" evidence="10">
    <location>
        <begin position="537"/>
        <end position="564"/>
    </location>
</feature>
<feature type="binding site" evidence="8">
    <location>
        <position position="11"/>
    </location>
    <ligand>
        <name>Zn(2+)</name>
        <dbReference type="ChEBI" id="CHEBI:29105"/>
    </ligand>
</feature>
<evidence type="ECO:0000313" key="12">
    <source>
        <dbReference type="EMBL" id="JAT86486.1"/>
    </source>
</evidence>
<feature type="domain" description="C2H2-type" evidence="10">
    <location>
        <begin position="453"/>
        <end position="481"/>
    </location>
</feature>
<sequence length="613" mass="71194">MSRKSRSCRICLVAKPESRVSFNIDSEWFRLFEYCFGVSASIKKGPKILCGQCSKKLKDYSDFKTIALKSDVLWNNIVSNNVKVKKDRIENIETIEIKSEGSSNHAEDTEYLEWNTLTSIDAEFKEQDNEEKEVPVENVKVELLKSEGSANHAVNTDYIKWNTLTGTDTESKQQNNAKKQEKEEKVTVEGVSHPTKKSCKKERKDGLPESLTQNQLIKKYFEIDNSIKGPWKTKYICLKCGEEYKRKDALPTHVQKCYKADVQIRKDSSESDKVRLVPNTFYCGLCDFTSLEEHVVTEHLNGHFANLNLACKSCEYVGRDIADMVYHRYKHMPQDFKYKYICPACNKPRMNALSLQYHYRSLHLKKDGGWCSVCGKTFKDYRYFRNHERLHKVEKYICDICGMKFLFRNLIITHLKEHLNIRNYICDTCGKSFKRNNALTGHIRAFHTVNKAVICDHCGKKYKNRYNLRLHMKMVNKGKKYICDVCSKGYATLNLLEKHMFWHTGEKPFECETCGLKYKAKSTLKIHKRKHAGYFPYQCTLCEKAFISLNQLKVHTSVHTGIRRVKCLVCDKTFHEKKRMLDHCRSKHESVMIKTEAQTVVTAPSSVPVVLAL</sequence>
<feature type="domain" description="C2H2-type" evidence="10">
    <location>
        <begin position="509"/>
        <end position="536"/>
    </location>
</feature>
<dbReference type="OrthoDB" id="8117402at2759"/>
<evidence type="ECO:0000256" key="4">
    <source>
        <dbReference type="ARBA" id="ARBA00022771"/>
    </source>
</evidence>
<dbReference type="PROSITE" id="PS50157">
    <property type="entry name" value="ZINC_FINGER_C2H2_2"/>
    <property type="match status" value="8"/>
</dbReference>
<evidence type="ECO:0000259" key="10">
    <source>
        <dbReference type="PROSITE" id="PS50157"/>
    </source>
</evidence>
<dbReference type="GO" id="GO:0005634">
    <property type="term" value="C:nucleus"/>
    <property type="evidence" value="ECO:0007669"/>
    <property type="project" value="UniProtKB-SubCell"/>
</dbReference>
<evidence type="ECO:0000256" key="7">
    <source>
        <dbReference type="PROSITE-ProRule" id="PRU00042"/>
    </source>
</evidence>
<dbReference type="GO" id="GO:0008270">
    <property type="term" value="F:zinc ion binding"/>
    <property type="evidence" value="ECO:0007669"/>
    <property type="project" value="UniProtKB-UniRule"/>
</dbReference>
<evidence type="ECO:0000256" key="1">
    <source>
        <dbReference type="ARBA" id="ARBA00004123"/>
    </source>
</evidence>
<dbReference type="InterPro" id="IPR036236">
    <property type="entry name" value="Znf_C2H2_sf"/>
</dbReference>
<feature type="domain" description="C2H2-type" evidence="10">
    <location>
        <begin position="340"/>
        <end position="368"/>
    </location>
</feature>
<dbReference type="PROSITE" id="PS51915">
    <property type="entry name" value="ZAD"/>
    <property type="match status" value="1"/>
</dbReference>
<gene>
    <name evidence="12" type="ORF">g.6786</name>
</gene>
<dbReference type="EMBL" id="GDQN01004568">
    <property type="protein sequence ID" value="JAT86486.1"/>
    <property type="molecule type" value="Transcribed_RNA"/>
</dbReference>
<dbReference type="InterPro" id="IPR013087">
    <property type="entry name" value="Znf_C2H2_type"/>
</dbReference>
<keyword evidence="3" id="KW-0677">Repeat</keyword>
<dbReference type="SUPFAM" id="SSF57667">
    <property type="entry name" value="beta-beta-alpha zinc fingers"/>
    <property type="match status" value="4"/>
</dbReference>
<evidence type="ECO:0008006" key="13">
    <source>
        <dbReference type="Google" id="ProtNLM"/>
    </source>
</evidence>
<evidence type="ECO:0000256" key="2">
    <source>
        <dbReference type="ARBA" id="ARBA00022723"/>
    </source>
</evidence>
<feature type="domain" description="C2H2-type" evidence="10">
    <location>
        <begin position="371"/>
        <end position="396"/>
    </location>
</feature>
<protein>
    <recommendedName>
        <fullName evidence="13">Protein krueppel</fullName>
    </recommendedName>
</protein>
<evidence type="ECO:0000256" key="5">
    <source>
        <dbReference type="ARBA" id="ARBA00022833"/>
    </source>
</evidence>
<dbReference type="FunFam" id="3.30.160.60:FF:000446">
    <property type="entry name" value="Zinc finger protein"/>
    <property type="match status" value="1"/>
</dbReference>